<dbReference type="SUPFAM" id="SSF103473">
    <property type="entry name" value="MFS general substrate transporter"/>
    <property type="match status" value="1"/>
</dbReference>
<dbReference type="InterPro" id="IPR011701">
    <property type="entry name" value="MFS"/>
</dbReference>
<reference evidence="7 8" key="1">
    <citation type="submission" date="2016-08" db="EMBL/GenBank/DDBJ databases">
        <authorList>
            <person name="Seilhamer J.J."/>
        </authorList>
    </citation>
    <scope>NUCLEOTIDE SEQUENCE [LARGE SCALE GENOMIC DNA]</scope>
    <source>
        <strain evidence="7 8">PH27A</strain>
    </source>
</reference>
<dbReference type="InterPro" id="IPR020846">
    <property type="entry name" value="MFS_dom"/>
</dbReference>
<feature type="transmembrane region" description="Helical" evidence="5">
    <location>
        <begin position="151"/>
        <end position="170"/>
    </location>
</feature>
<dbReference type="PANTHER" id="PTHR23523">
    <property type="match status" value="1"/>
</dbReference>
<dbReference type="AlphaFoldDB" id="A0A1E2VED9"/>
<proteinExistence type="predicted"/>
<evidence type="ECO:0000256" key="3">
    <source>
        <dbReference type="ARBA" id="ARBA00023136"/>
    </source>
</evidence>
<comment type="caution">
    <text evidence="7">The sequence shown here is derived from an EMBL/GenBank/DDBJ whole genome shotgun (WGS) entry which is preliminary data.</text>
</comment>
<dbReference type="InterPro" id="IPR052524">
    <property type="entry name" value="MFS_Cyanate_Porter"/>
</dbReference>
<organism evidence="7 8">
    <name type="scientific">Terasakiispira papahanaumokuakeensis</name>
    <dbReference type="NCBI Taxonomy" id="197479"/>
    <lineage>
        <taxon>Bacteria</taxon>
        <taxon>Pseudomonadati</taxon>
        <taxon>Pseudomonadota</taxon>
        <taxon>Gammaproteobacteria</taxon>
        <taxon>Oceanospirillales</taxon>
        <taxon>Terasakiispira</taxon>
    </lineage>
</organism>
<dbReference type="Gene3D" id="1.20.1250.20">
    <property type="entry name" value="MFS general substrate transporter like domains"/>
    <property type="match status" value="1"/>
</dbReference>
<feature type="transmembrane region" description="Helical" evidence="5">
    <location>
        <begin position="124"/>
        <end position="145"/>
    </location>
</feature>
<protein>
    <recommendedName>
        <fullName evidence="6">Major facilitator superfamily (MFS) profile domain-containing protein</fullName>
    </recommendedName>
</protein>
<dbReference type="PANTHER" id="PTHR23523:SF1">
    <property type="entry name" value="CYANATE TRANSPORT PROTEIN CYNX"/>
    <property type="match status" value="1"/>
</dbReference>
<evidence type="ECO:0000313" key="7">
    <source>
        <dbReference type="EMBL" id="ODC05341.1"/>
    </source>
</evidence>
<accession>A0A1E2VED9</accession>
<feature type="region of interest" description="Disordered" evidence="4">
    <location>
        <begin position="184"/>
        <end position="207"/>
    </location>
</feature>
<name>A0A1E2VED9_9GAMM</name>
<evidence type="ECO:0000313" key="8">
    <source>
        <dbReference type="Proteomes" id="UP000094291"/>
    </source>
</evidence>
<evidence type="ECO:0000256" key="1">
    <source>
        <dbReference type="ARBA" id="ARBA00022692"/>
    </source>
</evidence>
<feature type="domain" description="Major facilitator superfamily (MFS) profile" evidence="6">
    <location>
        <begin position="1"/>
        <end position="394"/>
    </location>
</feature>
<evidence type="ECO:0000256" key="4">
    <source>
        <dbReference type="SAM" id="MobiDB-lite"/>
    </source>
</evidence>
<keyword evidence="3 5" id="KW-0472">Membrane</keyword>
<feature type="transmembrane region" description="Helical" evidence="5">
    <location>
        <begin position="32"/>
        <end position="55"/>
    </location>
</feature>
<feature type="transmembrane region" description="Helical" evidence="5">
    <location>
        <begin position="248"/>
        <end position="269"/>
    </location>
</feature>
<dbReference type="Pfam" id="PF07690">
    <property type="entry name" value="MFS_1"/>
    <property type="match status" value="1"/>
</dbReference>
<dbReference type="STRING" id="197479.BFW38_09595"/>
<evidence type="ECO:0000256" key="2">
    <source>
        <dbReference type="ARBA" id="ARBA00022989"/>
    </source>
</evidence>
<feature type="transmembrane region" description="Helical" evidence="5">
    <location>
        <begin position="90"/>
        <end position="112"/>
    </location>
</feature>
<feature type="transmembrane region" description="Helical" evidence="5">
    <location>
        <begin position="216"/>
        <end position="236"/>
    </location>
</feature>
<dbReference type="GO" id="GO:0022857">
    <property type="term" value="F:transmembrane transporter activity"/>
    <property type="evidence" value="ECO:0007669"/>
    <property type="project" value="InterPro"/>
</dbReference>
<feature type="transmembrane region" description="Helical" evidence="5">
    <location>
        <begin position="370"/>
        <end position="389"/>
    </location>
</feature>
<feature type="transmembrane region" description="Helical" evidence="5">
    <location>
        <begin position="67"/>
        <end position="84"/>
    </location>
</feature>
<feature type="transmembrane region" description="Helical" evidence="5">
    <location>
        <begin position="281"/>
        <end position="299"/>
    </location>
</feature>
<evidence type="ECO:0000256" key="5">
    <source>
        <dbReference type="SAM" id="Phobius"/>
    </source>
</evidence>
<feature type="transmembrane region" description="Helical" evidence="5">
    <location>
        <begin position="338"/>
        <end position="358"/>
    </location>
</feature>
<dbReference type="PROSITE" id="PS50850">
    <property type="entry name" value="MFS"/>
    <property type="match status" value="1"/>
</dbReference>
<dbReference type="Proteomes" id="UP000094291">
    <property type="component" value="Unassembled WGS sequence"/>
</dbReference>
<dbReference type="EMBL" id="MDTQ01000001">
    <property type="protein sequence ID" value="ODC05341.1"/>
    <property type="molecule type" value="Genomic_DNA"/>
</dbReference>
<dbReference type="OrthoDB" id="5758872at2"/>
<sequence length="405" mass="43900">MLLAILVGLNLRPSMAVIGPLAHRIQQDISASFSQIALLTSLPVLAMGLGCFITLRLTRYWDMSKMVAMSLLLIALADALRLQVSTNHGLLLTALTAGVGIACIQVLLPILIKQQHRHQAPLVMGWYVAAIMAGAAVSAATASWLTTQLGHWQASLAFWGLLALFAWGVWQKRWAALSQTGCTQSHPTEDQKSIEDHNSRAIPKPSRPLTKQARPWLLALFFGLGTSGYTCVLAWLPPYFVSLGFSEAQAGFTLGYLTAVEVIAGLALPTLASYRLDRRRIMLPTLIAGALGFVLLAYTPLSFTWISLTLLGIGIGGIFPLSLIVCMDHHADPKTAGAITGLAQGIGYMMAATAPWLAGIIRDQLDQWTYSWIALAILYGVMMLIALRFNPQHYARHITPPPQAA</sequence>
<dbReference type="InterPro" id="IPR036259">
    <property type="entry name" value="MFS_trans_sf"/>
</dbReference>
<keyword evidence="1 5" id="KW-0812">Transmembrane</keyword>
<evidence type="ECO:0000259" key="6">
    <source>
        <dbReference type="PROSITE" id="PS50850"/>
    </source>
</evidence>
<feature type="compositionally biased region" description="Basic and acidic residues" evidence="4">
    <location>
        <begin position="187"/>
        <end position="199"/>
    </location>
</feature>
<feature type="transmembrane region" description="Helical" evidence="5">
    <location>
        <begin position="305"/>
        <end position="326"/>
    </location>
</feature>
<keyword evidence="8" id="KW-1185">Reference proteome</keyword>
<keyword evidence="2 5" id="KW-1133">Transmembrane helix</keyword>
<gene>
    <name evidence="7" type="ORF">BFW38_09595</name>
</gene>